<dbReference type="SMART" id="SM00729">
    <property type="entry name" value="Elp3"/>
    <property type="match status" value="1"/>
</dbReference>
<evidence type="ECO:0000256" key="4">
    <source>
        <dbReference type="SAM" id="MobiDB-lite"/>
    </source>
</evidence>
<dbReference type="HOGENOM" id="CLU_015525_0_0_4"/>
<dbReference type="SUPFAM" id="SSF102114">
    <property type="entry name" value="Radical SAM enzymes"/>
    <property type="match status" value="1"/>
</dbReference>
<dbReference type="OrthoDB" id="9785699at2"/>
<dbReference type="InterPro" id="IPR040086">
    <property type="entry name" value="MJ0683-like"/>
</dbReference>
<dbReference type="SFLD" id="SFLDG01084">
    <property type="entry name" value="Uncharacterised_Radical_SAM_Su"/>
    <property type="match status" value="1"/>
</dbReference>
<dbReference type="KEGG" id="mei:Msip34_1727"/>
<dbReference type="GO" id="GO:0003824">
    <property type="term" value="F:catalytic activity"/>
    <property type="evidence" value="ECO:0007669"/>
    <property type="project" value="InterPro"/>
</dbReference>
<keyword evidence="7" id="KW-1185">Reference proteome</keyword>
<organism evidence="6 7">
    <name type="scientific">Methylovorus glucosotrophus (strain SIP3-4)</name>
    <dbReference type="NCBI Taxonomy" id="582744"/>
    <lineage>
        <taxon>Bacteria</taxon>
        <taxon>Pseudomonadati</taxon>
        <taxon>Pseudomonadota</taxon>
        <taxon>Betaproteobacteria</taxon>
        <taxon>Nitrosomonadales</taxon>
        <taxon>Methylophilaceae</taxon>
        <taxon>Methylovorus</taxon>
    </lineage>
</organism>
<dbReference type="GO" id="GO:0046872">
    <property type="term" value="F:metal ion binding"/>
    <property type="evidence" value="ECO:0007669"/>
    <property type="project" value="UniProtKB-KW"/>
</dbReference>
<evidence type="ECO:0000256" key="1">
    <source>
        <dbReference type="ARBA" id="ARBA00022723"/>
    </source>
</evidence>
<protein>
    <submittedName>
        <fullName evidence="6">Radical SAM domain protein</fullName>
    </submittedName>
</protein>
<dbReference type="SFLD" id="SFLDS00029">
    <property type="entry name" value="Radical_SAM"/>
    <property type="match status" value="1"/>
</dbReference>
<feature type="region of interest" description="Disordered" evidence="4">
    <location>
        <begin position="1"/>
        <end position="29"/>
    </location>
</feature>
<dbReference type="GO" id="GO:0051536">
    <property type="term" value="F:iron-sulfur cluster binding"/>
    <property type="evidence" value="ECO:0007669"/>
    <property type="project" value="UniProtKB-KW"/>
</dbReference>
<evidence type="ECO:0000256" key="3">
    <source>
        <dbReference type="ARBA" id="ARBA00023014"/>
    </source>
</evidence>
<reference evidence="6 7" key="2">
    <citation type="journal article" date="2011" name="J. Bacteriol.">
        <title>Genomes of three methylotrophs from a single niche uncover genetic and metabolic divergence of Methylophilaceae.</title>
        <authorList>
            <person name="Lapidus A."/>
            <person name="Clum A."/>
            <person name="Labutti K."/>
            <person name="Kaluzhnaya M.G."/>
            <person name="Lim S."/>
            <person name="Beck D.A."/>
            <person name="Glavina Del Rio T."/>
            <person name="Nolan M."/>
            <person name="Mavromatis K."/>
            <person name="Huntemann M."/>
            <person name="Lucas S."/>
            <person name="Lidstrom M.E."/>
            <person name="Ivanova N."/>
            <person name="Chistoserdova L."/>
        </authorList>
    </citation>
    <scope>NUCLEOTIDE SEQUENCE [LARGE SCALE GENOMIC DNA]</scope>
    <source>
        <strain evidence="6 7">SIP3-4</strain>
    </source>
</reference>
<evidence type="ECO:0000256" key="2">
    <source>
        <dbReference type="ARBA" id="ARBA00023004"/>
    </source>
</evidence>
<dbReference type="EMBL" id="CP001674">
    <property type="protein sequence ID" value="ACT50972.1"/>
    <property type="molecule type" value="Genomic_DNA"/>
</dbReference>
<dbReference type="PANTHER" id="PTHR43432:SF3">
    <property type="entry name" value="SLR0285 PROTEIN"/>
    <property type="match status" value="1"/>
</dbReference>
<keyword evidence="1" id="KW-0479">Metal-binding</keyword>
<dbReference type="InterPro" id="IPR007197">
    <property type="entry name" value="rSAM"/>
</dbReference>
<keyword evidence="2" id="KW-0408">Iron</keyword>
<evidence type="ECO:0000259" key="5">
    <source>
        <dbReference type="PROSITE" id="PS51918"/>
    </source>
</evidence>
<sequence>MTDKPSPGEEDQLPARPLIFKGRGSTSNHNGRFEQLQREAFDDGWALEDADTPRLITEIIHDSSRSILHYNDSPDIPFDRSINPYRGCEHGCIYCYARPSHTYLGFSAGLDFESRILVKPDAAALLRQALAKPGYVCQPIAMGTNTDPYQPLERQQRITRQIIEVLAEHQHPLTIVTKSAMVERDIDLLAPMAAQNLARVFISITTLDRHLSRVMEPRAAAPERRLQTLERLSKAGIPCGVMTAPMIPALNDAEMEHILEHAHAAGARYAGYVLLRLPLEVAPLFEEWLQHHFPLKAAHVMSIIRQSRGGKAYDAQFHQRMRGQGIFADLLAQRFRLAASKLGFMQERSPLNTSIFRPPAATTARTAKKLTPQRDLFE</sequence>
<feature type="domain" description="Radical SAM core" evidence="5">
    <location>
        <begin position="74"/>
        <end position="311"/>
    </location>
</feature>
<dbReference type="InterPro" id="IPR058240">
    <property type="entry name" value="rSAM_sf"/>
</dbReference>
<dbReference type="STRING" id="582744.Msip34_1727"/>
<dbReference type="Gene3D" id="3.80.30.30">
    <property type="match status" value="1"/>
</dbReference>
<gene>
    <name evidence="6" type="ordered locus">Msip34_1727</name>
</gene>
<dbReference type="InterPro" id="IPR006638">
    <property type="entry name" value="Elp3/MiaA/NifB-like_rSAM"/>
</dbReference>
<dbReference type="PROSITE" id="PS51918">
    <property type="entry name" value="RADICAL_SAM"/>
    <property type="match status" value="1"/>
</dbReference>
<dbReference type="AlphaFoldDB" id="C6XEJ7"/>
<evidence type="ECO:0000313" key="6">
    <source>
        <dbReference type="EMBL" id="ACT50972.1"/>
    </source>
</evidence>
<name>C6XEJ7_METGS</name>
<keyword evidence="3" id="KW-0411">Iron-sulfur</keyword>
<dbReference type="NCBIfam" id="NF033668">
    <property type="entry name" value="rSAM_PA0069"/>
    <property type="match status" value="1"/>
</dbReference>
<dbReference type="RefSeq" id="WP_015830376.1">
    <property type="nucleotide sequence ID" value="NC_012969.1"/>
</dbReference>
<reference evidence="7" key="1">
    <citation type="submission" date="2009-07" db="EMBL/GenBank/DDBJ databases">
        <title>Complete sequence of chromosome of Methylovorus sp. SIP3-4.</title>
        <authorList>
            <person name="Lucas S."/>
            <person name="Copeland A."/>
            <person name="Lapidus A."/>
            <person name="Glavina del Rio T."/>
            <person name="Tice H."/>
            <person name="Bruce D."/>
            <person name="Goodwin L."/>
            <person name="Pitluck S."/>
            <person name="Clum A."/>
            <person name="Larimer F."/>
            <person name="Land M."/>
            <person name="Hauser L."/>
            <person name="Kyrpides N."/>
            <person name="Mikhailova N."/>
            <person name="Kayluzhnaya M."/>
            <person name="Chistoserdova L."/>
        </authorList>
    </citation>
    <scope>NUCLEOTIDE SEQUENCE [LARGE SCALE GENOMIC DNA]</scope>
    <source>
        <strain evidence="7">SIP3-4</strain>
    </source>
</reference>
<dbReference type="eggNOG" id="COG1533">
    <property type="taxonomic scope" value="Bacteria"/>
</dbReference>
<proteinExistence type="predicted"/>
<dbReference type="Proteomes" id="UP000002743">
    <property type="component" value="Chromosome"/>
</dbReference>
<dbReference type="Pfam" id="PF04055">
    <property type="entry name" value="Radical_SAM"/>
    <property type="match status" value="1"/>
</dbReference>
<dbReference type="CDD" id="cd01335">
    <property type="entry name" value="Radical_SAM"/>
    <property type="match status" value="1"/>
</dbReference>
<accession>C6XEJ7</accession>
<dbReference type="PANTHER" id="PTHR43432">
    <property type="entry name" value="SLR0285 PROTEIN"/>
    <property type="match status" value="1"/>
</dbReference>
<evidence type="ECO:0000313" key="7">
    <source>
        <dbReference type="Proteomes" id="UP000002743"/>
    </source>
</evidence>